<dbReference type="EMBL" id="VSSQ01016958">
    <property type="protein sequence ID" value="MPM58800.1"/>
    <property type="molecule type" value="Genomic_DNA"/>
</dbReference>
<protein>
    <submittedName>
        <fullName evidence="1">Uncharacterized protein</fullName>
    </submittedName>
</protein>
<proteinExistence type="predicted"/>
<dbReference type="AlphaFoldDB" id="A0A645B040"/>
<name>A0A645B040_9ZZZZ</name>
<gene>
    <name evidence="1" type="ORF">SDC9_105633</name>
</gene>
<comment type="caution">
    <text evidence="1">The sequence shown here is derived from an EMBL/GenBank/DDBJ whole genome shotgun (WGS) entry which is preliminary data.</text>
</comment>
<organism evidence="1">
    <name type="scientific">bioreactor metagenome</name>
    <dbReference type="NCBI Taxonomy" id="1076179"/>
    <lineage>
        <taxon>unclassified sequences</taxon>
        <taxon>metagenomes</taxon>
        <taxon>ecological metagenomes</taxon>
    </lineage>
</organism>
<sequence length="158" mass="17475">MRAAIGQRLMDLLIQPAAIEIGHMRDELDRGAHALRKPVDHRGHHIQVVVCGKRPRLLVQRHSDPVGLGSRPIDIQRYRVVDGLEDGGMTRTKLIGCPVAIGIAQPHQAAQIQQLRQHLTVADRKIGADALPGEDHRFALAGDDQRRCQTLVEQPARA</sequence>
<accession>A0A645B040</accession>
<evidence type="ECO:0000313" key="1">
    <source>
        <dbReference type="EMBL" id="MPM58800.1"/>
    </source>
</evidence>
<reference evidence="1" key="1">
    <citation type="submission" date="2019-08" db="EMBL/GenBank/DDBJ databases">
        <authorList>
            <person name="Kucharzyk K."/>
            <person name="Murdoch R.W."/>
            <person name="Higgins S."/>
            <person name="Loffler F."/>
        </authorList>
    </citation>
    <scope>NUCLEOTIDE SEQUENCE</scope>
</reference>